<accession>A0A6L2J3Y8</accession>
<dbReference type="InterPro" id="IPR039537">
    <property type="entry name" value="Retrotran_Ty1/copia-like"/>
</dbReference>
<feature type="coiled-coil region" evidence="4">
    <location>
        <begin position="1547"/>
        <end position="1609"/>
    </location>
</feature>
<dbReference type="SUPFAM" id="SSF57756">
    <property type="entry name" value="Retrovirus zinc finger-like domains"/>
    <property type="match status" value="1"/>
</dbReference>
<gene>
    <name evidence="8" type="ORF">Tci_003499</name>
</gene>
<dbReference type="PANTHER" id="PTHR42648">
    <property type="entry name" value="TRANSPOSASE, PUTATIVE-RELATED"/>
    <property type="match status" value="1"/>
</dbReference>
<evidence type="ECO:0000259" key="7">
    <source>
        <dbReference type="PROSITE" id="PS50994"/>
    </source>
</evidence>
<dbReference type="InterPro" id="IPR036397">
    <property type="entry name" value="RNaseH_sf"/>
</dbReference>
<dbReference type="EMBL" id="BKCJ010000260">
    <property type="protein sequence ID" value="GEU31521.1"/>
    <property type="molecule type" value="Genomic_DNA"/>
</dbReference>
<feature type="coiled-coil region" evidence="4">
    <location>
        <begin position="826"/>
        <end position="860"/>
    </location>
</feature>
<feature type="region of interest" description="Disordered" evidence="5">
    <location>
        <begin position="153"/>
        <end position="172"/>
    </location>
</feature>
<dbReference type="InterPro" id="IPR036875">
    <property type="entry name" value="Znf_CCHC_sf"/>
</dbReference>
<dbReference type="InterPro" id="IPR012337">
    <property type="entry name" value="RNaseH-like_sf"/>
</dbReference>
<evidence type="ECO:0000256" key="4">
    <source>
        <dbReference type="SAM" id="Coils"/>
    </source>
</evidence>
<feature type="non-terminal residue" evidence="8">
    <location>
        <position position="1"/>
    </location>
</feature>
<comment type="caution">
    <text evidence="8">The sequence shown here is derived from an EMBL/GenBank/DDBJ whole genome shotgun (WGS) entry which is preliminary data.</text>
</comment>
<feature type="region of interest" description="Disordered" evidence="5">
    <location>
        <begin position="765"/>
        <end position="801"/>
    </location>
</feature>
<dbReference type="SUPFAM" id="SSF53098">
    <property type="entry name" value="Ribonuclease H-like"/>
    <property type="match status" value="1"/>
</dbReference>
<name>A0A6L2J3Y8_TANCI</name>
<dbReference type="InterPro" id="IPR001584">
    <property type="entry name" value="Integrase_cat-core"/>
</dbReference>
<dbReference type="Pfam" id="PF07727">
    <property type="entry name" value="RVT_2"/>
    <property type="match status" value="1"/>
</dbReference>
<sequence>TPQQNGITERKNRALIEAARTLLVDSLILIPFWAEAVNTACYAQNRVLVTKPHNKTPYELLHGRLPSIGFMIPFGCPITILNTLDPLGKFQGKVDEGFLVGYSVCSKAFKTMNYHPVLTKNQSNSTAGFQDTAKAGEEGTHTYSVSLYIHSSSYDDQTREQGDKTENKDKGKSPVVTIIGFRDLNEEFEECINNSSNGVSAAGPLVSATGLDFTNSTNDFSAAGPLVSAAELNFINSTNNFSVVCPSNAVIPNLEDLSHNADDVGAEADTNNMESIILVSLIPTTRIHKDHPTSQIIGDLSSTTQTRSMARGKLVSQLEIHEVSLSQDDVNLKFLRSLPTEWKTRTLIWRNKTDLEDKSLDDLFNSLKIYESEVKLSSSQGSDSQNLAFVSTTQADSTNDSVSAAVSVCAVDLKQIDADDIKEIDLKWQMAMLTMRAMMFLQKTGRNLGTIEEEVYICQPPGFEDPEYPDKVYKVVKALYGLHQALRAWYETLATYLLENGFQRGIIDQTLFIKKQQKDILLVQIYVDDNIFGLQVKQKKDGIFISQDKYVAEILRKFGLSEGKSASTLIDAENPLLKDSDGEDVDVHTYRLISWQCKKQTVVATSSTKAEYIAIASGCAHVLWMQNQLLDYGDSPLLGVNTPRSDEDRLKLMELMVFMLQKGVCDEFELNVARLPKFLLSGRCVVCLPNDEIFAGLARMWYEKPSTKLTFYKAFFSTQWKFFIHMILHSLSAKRTSWNEFSSAMASALIYDVVQEHIVEEIPTEVVTPTPTSPSPPSPIILSSPPHQSPSPPQPQAAEGSSQLFQQVLDKCCALVLRVEGLETANTAQQLEILKLKARVKKLERLNKVKSSKLRRLKKVGTSQRVESSEDIENVFNQGRIRVDMDEGIELEVDQEKYAEVEGRQADTQAEIYNIDLDHSSKVLSMQEDTEVQEAVEVVTTAKLITEVVTAAATQVAAASTPIPAAKPKVLKIAAALAVSTRKRKGVVIRNPEEELHTKTSAETLTVKDKGKGILIEDPKPMKKKDQVEMDAEYVRKLQEELDKENEESFKSIDWNAALDHIQSKEPQYIKRYHGIKKKPQSESEARKNMISYLRNTDGYKMEFFKGLKYGDILPIFQAKFDANMRFLFKTREEMEAEDKEIIKSINETLAQKAAKRKRLHEQAKEDADLKKQYKIIRADDTHQLYTSFITVLKNFDREDLEDLWRIIKARFSTSKPTNFSDDYLLSTLKTMFEKTDGQDVIWRSQQTAYGQALVKSWKLLTSCGESLLAIFILNERYWDVLAYKEKKGVVQPVATTTAKQKLARKNELKAHGTLLMALPDKHQLKFNSHKDAKTLMEDIEKRFGGNNETKKVQKTLLKQQFENFSSSSSKGLDQIHDRLQKLTHTLIWRNKTDWKTKVMMTYLTVLKFMNQNAAVNVSAVGTKLSASTLPNVDSLGNVVIYSFFASQSSSPQLDNEDLKQIDVDDLKDIDLKWQMAMLTMRARRFLQKTSRNLGANGPTSMGFDMAKVECYYCHRKGHFARECISPKDSRRTAVAEPQRRNVPTGLESVEARLLVYKQNESVLEENIKLLNIEVQLRDTALTTLRQKLDTTEKERDDLNMKLEKFQTSSKRLTDLLASQTSKKAGLGYNSQVFTKAMFDCENDYSSKSDCDSWPPSNLYDRFVLSGGYHAVPPSVTGTFMPPKPDLVFHIPPFDENEHIAFNVQLSPTKPEQDLSSRHSAPIIEDWVSDYEEDDMP</sequence>
<organism evidence="8">
    <name type="scientific">Tanacetum cinerariifolium</name>
    <name type="common">Dalmatian daisy</name>
    <name type="synonym">Chrysanthemum cinerariifolium</name>
    <dbReference type="NCBI Taxonomy" id="118510"/>
    <lineage>
        <taxon>Eukaryota</taxon>
        <taxon>Viridiplantae</taxon>
        <taxon>Streptophyta</taxon>
        <taxon>Embryophyta</taxon>
        <taxon>Tracheophyta</taxon>
        <taxon>Spermatophyta</taxon>
        <taxon>Magnoliopsida</taxon>
        <taxon>eudicotyledons</taxon>
        <taxon>Gunneridae</taxon>
        <taxon>Pentapetalae</taxon>
        <taxon>asterids</taxon>
        <taxon>campanulids</taxon>
        <taxon>Asterales</taxon>
        <taxon>Asteraceae</taxon>
        <taxon>Asteroideae</taxon>
        <taxon>Anthemideae</taxon>
        <taxon>Anthemidinae</taxon>
        <taxon>Tanacetum</taxon>
    </lineage>
</organism>
<dbReference type="PANTHER" id="PTHR42648:SF32">
    <property type="entry name" value="RIBONUCLEASE H-LIKE DOMAIN, GAG-PRE-INTEGRASE DOMAIN PROTEIN-RELATED"/>
    <property type="match status" value="1"/>
</dbReference>
<dbReference type="PROSITE" id="PS50994">
    <property type="entry name" value="INTEGRASE"/>
    <property type="match status" value="1"/>
</dbReference>
<dbReference type="GO" id="GO:0015074">
    <property type="term" value="P:DNA integration"/>
    <property type="evidence" value="ECO:0007669"/>
    <property type="project" value="InterPro"/>
</dbReference>
<keyword evidence="1" id="KW-0479">Metal-binding</keyword>
<evidence type="ECO:0000313" key="8">
    <source>
        <dbReference type="EMBL" id="GEU31521.1"/>
    </source>
</evidence>
<evidence type="ECO:0000259" key="6">
    <source>
        <dbReference type="PROSITE" id="PS50158"/>
    </source>
</evidence>
<dbReference type="Gene3D" id="3.30.420.10">
    <property type="entry name" value="Ribonuclease H-like superfamily/Ribonuclease H"/>
    <property type="match status" value="1"/>
</dbReference>
<proteinExistence type="predicted"/>
<dbReference type="PROSITE" id="PS50158">
    <property type="entry name" value="ZF_CCHC"/>
    <property type="match status" value="1"/>
</dbReference>
<reference evidence="8" key="1">
    <citation type="journal article" date="2019" name="Sci. Rep.">
        <title>Draft genome of Tanacetum cinerariifolium, the natural source of mosquito coil.</title>
        <authorList>
            <person name="Yamashiro T."/>
            <person name="Shiraishi A."/>
            <person name="Satake H."/>
            <person name="Nakayama K."/>
        </authorList>
    </citation>
    <scope>NUCLEOTIDE SEQUENCE</scope>
</reference>
<keyword evidence="4" id="KW-0175">Coiled coil</keyword>
<dbReference type="GO" id="GO:0008270">
    <property type="term" value="F:zinc ion binding"/>
    <property type="evidence" value="ECO:0007669"/>
    <property type="project" value="UniProtKB-KW"/>
</dbReference>
<dbReference type="InterPro" id="IPR001878">
    <property type="entry name" value="Znf_CCHC"/>
</dbReference>
<dbReference type="GO" id="GO:0016787">
    <property type="term" value="F:hydrolase activity"/>
    <property type="evidence" value="ECO:0007669"/>
    <property type="project" value="UniProtKB-KW"/>
</dbReference>
<protein>
    <submittedName>
        <fullName evidence="8">Uncharacterized protein</fullName>
    </submittedName>
</protein>
<dbReference type="GO" id="GO:0003676">
    <property type="term" value="F:nucleic acid binding"/>
    <property type="evidence" value="ECO:0007669"/>
    <property type="project" value="InterPro"/>
</dbReference>
<evidence type="ECO:0000256" key="3">
    <source>
        <dbReference type="PROSITE-ProRule" id="PRU00047"/>
    </source>
</evidence>
<keyword evidence="3" id="KW-0863">Zinc-finger</keyword>
<feature type="compositionally biased region" description="Basic and acidic residues" evidence="5">
    <location>
        <begin position="156"/>
        <end position="172"/>
    </location>
</feature>
<evidence type="ECO:0000256" key="5">
    <source>
        <dbReference type="SAM" id="MobiDB-lite"/>
    </source>
</evidence>
<feature type="domain" description="Integrase catalytic" evidence="7">
    <location>
        <begin position="1"/>
        <end position="65"/>
    </location>
</feature>
<evidence type="ECO:0000256" key="1">
    <source>
        <dbReference type="ARBA" id="ARBA00022723"/>
    </source>
</evidence>
<feature type="domain" description="CCHC-type" evidence="6">
    <location>
        <begin position="1511"/>
        <end position="1524"/>
    </location>
</feature>
<keyword evidence="2" id="KW-0378">Hydrolase</keyword>
<dbReference type="Gene3D" id="4.10.60.10">
    <property type="entry name" value="Zinc finger, CCHC-type"/>
    <property type="match status" value="1"/>
</dbReference>
<keyword evidence="3" id="KW-0862">Zinc</keyword>
<dbReference type="InterPro" id="IPR013103">
    <property type="entry name" value="RVT_2"/>
</dbReference>
<evidence type="ECO:0000256" key="2">
    <source>
        <dbReference type="ARBA" id="ARBA00022801"/>
    </source>
</evidence>